<gene>
    <name evidence="1" type="ORF">N7494_004489</name>
</gene>
<dbReference type="EMBL" id="JAQIZZ010000003">
    <property type="protein sequence ID" value="KAJ5546904.1"/>
    <property type="molecule type" value="Genomic_DNA"/>
</dbReference>
<dbReference type="PANTHER" id="PTHR40422:SF1">
    <property type="entry name" value="TRANSLATION MACHINERY-ASSOCIATED PROTEIN 17"/>
    <property type="match status" value="1"/>
</dbReference>
<protein>
    <submittedName>
        <fullName evidence="1">Uncharacterized protein</fullName>
    </submittedName>
</protein>
<organism evidence="1 2">
    <name type="scientific">Penicillium frequentans</name>
    <dbReference type="NCBI Taxonomy" id="3151616"/>
    <lineage>
        <taxon>Eukaryota</taxon>
        <taxon>Fungi</taxon>
        <taxon>Dikarya</taxon>
        <taxon>Ascomycota</taxon>
        <taxon>Pezizomycotina</taxon>
        <taxon>Eurotiomycetes</taxon>
        <taxon>Eurotiomycetidae</taxon>
        <taxon>Eurotiales</taxon>
        <taxon>Aspergillaceae</taxon>
        <taxon>Penicillium</taxon>
    </lineage>
</organism>
<proteinExistence type="predicted"/>
<accession>A0AAD6D0W8</accession>
<dbReference type="AlphaFoldDB" id="A0AAD6D0W8"/>
<name>A0AAD6D0W8_9EURO</name>
<evidence type="ECO:0000313" key="1">
    <source>
        <dbReference type="EMBL" id="KAJ5546904.1"/>
    </source>
</evidence>
<reference evidence="1 2" key="1">
    <citation type="journal article" date="2023" name="IMA Fungus">
        <title>Comparative genomic study of the Penicillium genus elucidates a diverse pangenome and 15 lateral gene transfer events.</title>
        <authorList>
            <person name="Petersen C."/>
            <person name="Sorensen T."/>
            <person name="Nielsen M.R."/>
            <person name="Sondergaard T.E."/>
            <person name="Sorensen J.L."/>
            <person name="Fitzpatrick D.A."/>
            <person name="Frisvad J.C."/>
            <person name="Nielsen K.L."/>
        </authorList>
    </citation>
    <scope>NUCLEOTIDE SEQUENCE [LARGE SCALE GENOMIC DNA]</scope>
    <source>
        <strain evidence="1 2">IBT 35679</strain>
    </source>
</reference>
<dbReference type="Proteomes" id="UP001220324">
    <property type="component" value="Unassembled WGS sequence"/>
</dbReference>
<dbReference type="GO" id="GO:0070682">
    <property type="term" value="P:proteasome regulatory particle assembly"/>
    <property type="evidence" value="ECO:0007669"/>
    <property type="project" value="InterPro"/>
</dbReference>
<dbReference type="GO" id="GO:0030674">
    <property type="term" value="F:protein-macromolecule adaptor activity"/>
    <property type="evidence" value="ECO:0007669"/>
    <property type="project" value="TreeGrafter"/>
</dbReference>
<sequence length="96" mass="10832">MSVQTQAINPEDFAEAIADLPLSAVYSKVSELRNSIAHLHRSNEELRLFLAESKDSEEEKKEIEGYVLENEGVVTSMNERISLLKVEVERRGADLD</sequence>
<comment type="caution">
    <text evidence="1">The sequence shown here is derived from an EMBL/GenBank/DDBJ whole genome shotgun (WGS) entry which is preliminary data.</text>
</comment>
<dbReference type="InterPro" id="IPR038966">
    <property type="entry name" value="TMA17"/>
</dbReference>
<evidence type="ECO:0000313" key="2">
    <source>
        <dbReference type="Proteomes" id="UP001220324"/>
    </source>
</evidence>
<keyword evidence="2" id="KW-1185">Reference proteome</keyword>
<dbReference type="PANTHER" id="PTHR40422">
    <property type="entry name" value="TRANSLATION MACHINERY-ASSOCIATED PROTEIN 17"/>
    <property type="match status" value="1"/>
</dbReference>